<evidence type="ECO:0000256" key="1">
    <source>
        <dbReference type="SAM" id="MobiDB-lite"/>
    </source>
</evidence>
<dbReference type="EMBL" id="JAWQEG010000237">
    <property type="protein sequence ID" value="KAK3892975.1"/>
    <property type="molecule type" value="Genomic_DNA"/>
</dbReference>
<accession>A0AAE1L4W6</accession>
<evidence type="ECO:0000313" key="2">
    <source>
        <dbReference type="EMBL" id="KAK3892975.1"/>
    </source>
</evidence>
<reference evidence="2" key="1">
    <citation type="submission" date="2023-10" db="EMBL/GenBank/DDBJ databases">
        <title>Genome assemblies of two species of porcelain crab, Petrolisthes cinctipes and Petrolisthes manimaculis (Anomura: Porcellanidae).</title>
        <authorList>
            <person name="Angst P."/>
        </authorList>
    </citation>
    <scope>NUCLEOTIDE SEQUENCE</scope>
    <source>
        <strain evidence="2">PB745_01</strain>
        <tissue evidence="2">Gill</tissue>
    </source>
</reference>
<protein>
    <submittedName>
        <fullName evidence="2">Uncharacterized protein</fullName>
    </submittedName>
</protein>
<evidence type="ECO:0000313" key="3">
    <source>
        <dbReference type="Proteomes" id="UP001286313"/>
    </source>
</evidence>
<organism evidence="2 3">
    <name type="scientific">Petrolisthes cinctipes</name>
    <name type="common">Flat porcelain crab</name>
    <dbReference type="NCBI Taxonomy" id="88211"/>
    <lineage>
        <taxon>Eukaryota</taxon>
        <taxon>Metazoa</taxon>
        <taxon>Ecdysozoa</taxon>
        <taxon>Arthropoda</taxon>
        <taxon>Crustacea</taxon>
        <taxon>Multicrustacea</taxon>
        <taxon>Malacostraca</taxon>
        <taxon>Eumalacostraca</taxon>
        <taxon>Eucarida</taxon>
        <taxon>Decapoda</taxon>
        <taxon>Pleocyemata</taxon>
        <taxon>Anomura</taxon>
        <taxon>Galatheoidea</taxon>
        <taxon>Porcellanidae</taxon>
        <taxon>Petrolisthes</taxon>
    </lineage>
</organism>
<keyword evidence="3" id="KW-1185">Reference proteome</keyword>
<proteinExistence type="predicted"/>
<comment type="caution">
    <text evidence="2">The sequence shown here is derived from an EMBL/GenBank/DDBJ whole genome shotgun (WGS) entry which is preliminary data.</text>
</comment>
<dbReference type="Proteomes" id="UP001286313">
    <property type="component" value="Unassembled WGS sequence"/>
</dbReference>
<feature type="region of interest" description="Disordered" evidence="1">
    <location>
        <begin position="1"/>
        <end position="21"/>
    </location>
</feature>
<feature type="compositionally biased region" description="Gly residues" evidence="1">
    <location>
        <begin position="7"/>
        <end position="18"/>
    </location>
</feature>
<dbReference type="AlphaFoldDB" id="A0AAE1L4W6"/>
<sequence>MWVGESEGVGEGGWVGRGKGGEVHEDLRRSISANLRSTSRAYNSTSRLRDAVPEGPCCGSIAFLRRGVESGVVVYHWRCRGVERWSNTRCGEWRGREHDVELESGPRGMESGVVELRGLEGGPAGTRGLKSGVVELCSLKSVTRSMASSRPNDEGSGSEVLDLSALFDNPVSVHNPSSKIHDTQVIEEMPITMENLVLNQKSDPTLTKYIDKVIVGSDVQDSPCLIVKKGVLMRKYVPKNVPADAAWAEVHKIVLPSVYKQHVLS</sequence>
<name>A0AAE1L4W6_PETCI</name>
<gene>
    <name evidence="2" type="ORF">Pcinc_003154</name>
</gene>